<name>A0A1I3PID9_9FLAO</name>
<evidence type="ECO:0000256" key="1">
    <source>
        <dbReference type="SAM" id="Phobius"/>
    </source>
</evidence>
<organism evidence="2 3">
    <name type="scientific">Myroides guanonis</name>
    <dbReference type="NCBI Taxonomy" id="1150112"/>
    <lineage>
        <taxon>Bacteria</taxon>
        <taxon>Pseudomonadati</taxon>
        <taxon>Bacteroidota</taxon>
        <taxon>Flavobacteriia</taxon>
        <taxon>Flavobacteriales</taxon>
        <taxon>Flavobacteriaceae</taxon>
        <taxon>Myroides</taxon>
    </lineage>
</organism>
<reference evidence="3" key="1">
    <citation type="submission" date="2016-10" db="EMBL/GenBank/DDBJ databases">
        <authorList>
            <person name="Varghese N."/>
            <person name="Submissions S."/>
        </authorList>
    </citation>
    <scope>NUCLEOTIDE SEQUENCE [LARGE SCALE GENOMIC DNA]</scope>
    <source>
        <strain evidence="3">DSM 26542</strain>
    </source>
</reference>
<sequence length="139" mass="16287">MRKESNISQHSKKEVFKIPDGYFEDFNDRLFSKLENKPNKNIQPKLRKIAYTRWISIAASVTILLGITIFYTTKDQYSNLNTETIESYLQSQNVFISTSMESYLEEQDLTEIEQNNSLNNAEIGEYLLTSTDIEYYITE</sequence>
<evidence type="ECO:0000313" key="2">
    <source>
        <dbReference type="EMBL" id="SFJ21434.1"/>
    </source>
</evidence>
<protein>
    <submittedName>
        <fullName evidence="2">Uncharacterized protein</fullName>
    </submittedName>
</protein>
<keyword evidence="3" id="KW-1185">Reference proteome</keyword>
<keyword evidence="1" id="KW-0472">Membrane</keyword>
<proteinExistence type="predicted"/>
<keyword evidence="1" id="KW-1133">Transmembrane helix</keyword>
<dbReference type="OrthoDB" id="981524at2"/>
<gene>
    <name evidence="2" type="ORF">SAMN04487893_104151</name>
</gene>
<keyword evidence="1" id="KW-0812">Transmembrane</keyword>
<dbReference type="AlphaFoldDB" id="A0A1I3PID9"/>
<accession>A0A1I3PID9</accession>
<feature type="transmembrane region" description="Helical" evidence="1">
    <location>
        <begin position="50"/>
        <end position="71"/>
    </location>
</feature>
<dbReference type="EMBL" id="FORU01000004">
    <property type="protein sequence ID" value="SFJ21434.1"/>
    <property type="molecule type" value="Genomic_DNA"/>
</dbReference>
<dbReference type="RefSeq" id="WP_090678440.1">
    <property type="nucleotide sequence ID" value="NZ_FORU01000004.1"/>
</dbReference>
<dbReference type="STRING" id="1150112.SAMN04487893_104151"/>
<evidence type="ECO:0000313" key="3">
    <source>
        <dbReference type="Proteomes" id="UP000243887"/>
    </source>
</evidence>
<dbReference type="Proteomes" id="UP000243887">
    <property type="component" value="Unassembled WGS sequence"/>
</dbReference>